<dbReference type="InterPro" id="IPR004860">
    <property type="entry name" value="LAGLIDADG_dom"/>
</dbReference>
<organism evidence="2">
    <name type="scientific">Axinella polypoides</name>
    <name type="common">Yellow-orange branching sponge</name>
    <dbReference type="NCBI Taxonomy" id="12959"/>
    <lineage>
        <taxon>Eukaryota</taxon>
        <taxon>Metazoa</taxon>
        <taxon>Porifera</taxon>
        <taxon>Demospongiae</taxon>
        <taxon>Heteroscleromorpha</taxon>
        <taxon>Axinellida</taxon>
        <taxon>Axinellidae</taxon>
        <taxon>Axinella</taxon>
    </lineage>
</organism>
<feature type="domain" description="Homing endonuclease LAGLIDADG" evidence="1">
    <location>
        <begin position="262"/>
        <end position="359"/>
    </location>
</feature>
<evidence type="ECO:0000313" key="2">
    <source>
        <dbReference type="EMBL" id="CRX66585.1"/>
    </source>
</evidence>
<dbReference type="SUPFAM" id="SSF55608">
    <property type="entry name" value="Homing endonucleases"/>
    <property type="match status" value="2"/>
</dbReference>
<accession>A0A0U5CJ37</accession>
<sequence length="391" mass="46049">MKGCRLISLYAETAVSLWYTNQVKFWVMVVVIIQTWYSQSAGNSSHEKVTPLTNRISDKNLILPISFAGKLENWFFRTSFLKWMIPIYLSSTGSSETERENLLEFSDDDKFFELRSWNEWFRFNPRIRQLKAHCPQHRKPITDGEWGYYLAGLIEGDGSIVISKGKAYIFIAFHQKDVFLAYYIKRRLGYGSIVKQKNKRAVSLVIVKRQGLFNVVNLVNGKLRTKKIERLHELINYLNVRLMKDITPLPKDTSSVLNNHWLAGFTDADGSFQVRIITRSRPNILHEARLHLKIDQKTDDVLKLIYEAFGGYLGHRAKQDTYYYQSTGFNHAFKVIKYFDCYHLLSSKWLEYRQWRRIYLLVQQGLHRTDEGINKIKKIKKTLKDMRQSEH</sequence>
<dbReference type="Pfam" id="PF00961">
    <property type="entry name" value="LAGLIDADG_1"/>
    <property type="match status" value="2"/>
</dbReference>
<dbReference type="GO" id="GO:0004519">
    <property type="term" value="F:endonuclease activity"/>
    <property type="evidence" value="ECO:0007669"/>
    <property type="project" value="InterPro"/>
</dbReference>
<dbReference type="AlphaFoldDB" id="A0A0U5CJ37"/>
<dbReference type="EMBL" id="LN868209">
    <property type="protein sequence ID" value="CRX66585.1"/>
    <property type="molecule type" value="Genomic_DNA"/>
</dbReference>
<proteinExistence type="predicted"/>
<evidence type="ECO:0000259" key="1">
    <source>
        <dbReference type="Pfam" id="PF00961"/>
    </source>
</evidence>
<reference evidence="2" key="1">
    <citation type="journal article" date="2015" name="BMC Evol. Biol.">
        <title>Mitochondrial group I and group II introns in the sponge orders Agelasida and Axinellida.</title>
        <authorList>
            <person name="Huchon D."/>
            <person name="Szitenberg A."/>
            <person name="Shefer S."/>
            <person name="Ilan M."/>
            <person name="Feldstein T."/>
        </authorList>
    </citation>
    <scope>NUCLEOTIDE SEQUENCE</scope>
</reference>
<dbReference type="InterPro" id="IPR051289">
    <property type="entry name" value="LAGLIDADG_Endonuclease"/>
</dbReference>
<name>A0A0U5CJ37_AXIPO</name>
<keyword evidence="2" id="KW-0496">Mitochondrion</keyword>
<dbReference type="InterPro" id="IPR027434">
    <property type="entry name" value="Homing_endonucl"/>
</dbReference>
<protein>
    <submittedName>
        <fullName evidence="2">Putative LAGLIDADG protein</fullName>
    </submittedName>
</protein>
<dbReference type="Gene3D" id="3.10.28.10">
    <property type="entry name" value="Homing endonucleases"/>
    <property type="match status" value="2"/>
</dbReference>
<geneLocation type="mitochondrion" evidence="2"/>
<dbReference type="PANTHER" id="PTHR36181:SF3">
    <property type="entry name" value="INTRON-ENCODED DNA ENDONUCLEASE AI5 BETA"/>
    <property type="match status" value="1"/>
</dbReference>
<dbReference type="PANTHER" id="PTHR36181">
    <property type="entry name" value="INTRON-ENCODED ENDONUCLEASE AI3-RELATED"/>
    <property type="match status" value="1"/>
</dbReference>
<dbReference type="GO" id="GO:0005739">
    <property type="term" value="C:mitochondrion"/>
    <property type="evidence" value="ECO:0007669"/>
    <property type="project" value="UniProtKB-ARBA"/>
</dbReference>
<feature type="domain" description="Homing endonuclease LAGLIDADG" evidence="1">
    <location>
        <begin position="150"/>
        <end position="233"/>
    </location>
</feature>